<name>A0A9W4S2U7_9PEZI</name>
<keyword evidence="3" id="KW-1185">Reference proteome</keyword>
<reference evidence="2" key="1">
    <citation type="submission" date="2022-08" db="EMBL/GenBank/DDBJ databases">
        <authorList>
            <person name="Giroux E."/>
            <person name="Giroux E."/>
        </authorList>
    </citation>
    <scope>NUCLEOTIDE SEQUENCE</scope>
    <source>
        <strain evidence="2">H1091258</strain>
    </source>
</reference>
<keyword evidence="1" id="KW-0802">TPR repeat</keyword>
<dbReference type="Proteomes" id="UP001152533">
    <property type="component" value="Unassembled WGS sequence"/>
</dbReference>
<proteinExistence type="predicted"/>
<dbReference type="GO" id="GO:0009116">
    <property type="term" value="P:nucleoside metabolic process"/>
    <property type="evidence" value="ECO:0007669"/>
    <property type="project" value="InterPro"/>
</dbReference>
<dbReference type="Gene3D" id="1.25.40.10">
    <property type="entry name" value="Tetratricopeptide repeat domain"/>
    <property type="match status" value="2"/>
</dbReference>
<dbReference type="Gene3D" id="3.40.50.1580">
    <property type="entry name" value="Nucleoside phosphorylase domain"/>
    <property type="match status" value="1"/>
</dbReference>
<dbReference type="InterPro" id="IPR053137">
    <property type="entry name" value="NLR-like"/>
</dbReference>
<dbReference type="PROSITE" id="PS50005">
    <property type="entry name" value="TPR"/>
    <property type="match status" value="1"/>
</dbReference>
<evidence type="ECO:0000313" key="2">
    <source>
        <dbReference type="EMBL" id="CAI0652083.1"/>
    </source>
</evidence>
<dbReference type="AlphaFoldDB" id="A0A9W4S2U7"/>
<gene>
    <name evidence="2" type="ORF">CGXH109_LOCUS113406</name>
</gene>
<dbReference type="Pfam" id="PF13374">
    <property type="entry name" value="TPR_10"/>
    <property type="match status" value="1"/>
</dbReference>
<dbReference type="InterPro" id="IPR019734">
    <property type="entry name" value="TPR_rpt"/>
</dbReference>
<organism evidence="2 3">
    <name type="scientific">Colletotrichum noveboracense</name>
    <dbReference type="NCBI Taxonomy" id="2664923"/>
    <lineage>
        <taxon>Eukaryota</taxon>
        <taxon>Fungi</taxon>
        <taxon>Dikarya</taxon>
        <taxon>Ascomycota</taxon>
        <taxon>Pezizomycotina</taxon>
        <taxon>Sordariomycetes</taxon>
        <taxon>Hypocreomycetidae</taxon>
        <taxon>Glomerellales</taxon>
        <taxon>Glomerellaceae</taxon>
        <taxon>Colletotrichum</taxon>
        <taxon>Colletotrichum gloeosporioides species complex</taxon>
    </lineage>
</organism>
<dbReference type="GO" id="GO:0003824">
    <property type="term" value="F:catalytic activity"/>
    <property type="evidence" value="ECO:0007669"/>
    <property type="project" value="InterPro"/>
</dbReference>
<dbReference type="Pfam" id="PF13424">
    <property type="entry name" value="TPR_12"/>
    <property type="match status" value="2"/>
</dbReference>
<dbReference type="SMART" id="SM00028">
    <property type="entry name" value="TPR"/>
    <property type="match status" value="6"/>
</dbReference>
<dbReference type="SUPFAM" id="SSF53167">
    <property type="entry name" value="Purine and uridine phosphorylases"/>
    <property type="match status" value="1"/>
</dbReference>
<evidence type="ECO:0000256" key="1">
    <source>
        <dbReference type="PROSITE-ProRule" id="PRU00339"/>
    </source>
</evidence>
<evidence type="ECO:0000313" key="3">
    <source>
        <dbReference type="Proteomes" id="UP001152533"/>
    </source>
</evidence>
<dbReference type="PANTHER" id="PTHR46082:SF6">
    <property type="entry name" value="AAA+ ATPASE DOMAIN-CONTAINING PROTEIN-RELATED"/>
    <property type="match status" value="1"/>
</dbReference>
<feature type="repeat" description="TPR" evidence="1">
    <location>
        <begin position="468"/>
        <end position="501"/>
    </location>
</feature>
<dbReference type="PANTHER" id="PTHR46082">
    <property type="entry name" value="ATP/GTP-BINDING PROTEIN-RELATED"/>
    <property type="match status" value="1"/>
</dbReference>
<dbReference type="InterPro" id="IPR035994">
    <property type="entry name" value="Nucleoside_phosphorylase_sf"/>
</dbReference>
<evidence type="ECO:0008006" key="4">
    <source>
        <dbReference type="Google" id="ProtNLM"/>
    </source>
</evidence>
<dbReference type="SUPFAM" id="SSF48452">
    <property type="entry name" value="TPR-like"/>
    <property type="match status" value="2"/>
</dbReference>
<protein>
    <recommendedName>
        <fullName evidence="4">TPR-like protein</fullName>
    </recommendedName>
</protein>
<dbReference type="EMBL" id="CAMGZC010001242">
    <property type="protein sequence ID" value="CAI0652083.1"/>
    <property type="molecule type" value="Genomic_DNA"/>
</dbReference>
<sequence length="789" mass="89927">MAQKWRHDDYKVAWICPLEVEQIAALEMLDDEHPALPKSPADHNVYSLWSINGHNIVIAGLYEPGNCPAATVVAQMRMTFPSLRYGLLVGIGGGVPVETDNGIILKRWLEDPKNNRWFLVYDNYDDVEFRTQDSSKQTTRCVVTDTESNVRGTVSKAYDIRPYLQETEHGAISITTRSSSVGRLGQSIQLEKLCDIQESIEILASTSGRVDFSKDPGSKLLAQKLDGLPLALATAGAYLNKVSTSSTEYIQMYEISWLQLQEQSLHLLEYDRALYSTWNVSPRHIQLQNQYAVKLLRLWGHFDNYDLWYELLQAGRLKKPAWLHKITKDRPSFDAAMRVLCEYGLAEPNAYSWRPESRGYSMHQCVHAWAVHVLNAQSSRHLEKAAIRCVLSRVPHDCDTQYWLVRRILPHADRMVAKIEGDLKVSPLVFHRFGRLYLVQRFTEANSMMEQFLRGLEKLCQDRILPLSDAVSLLGRLYLAQDRLDDAEAMFKRALHIREKTLSLDHIGIVSEHHLLRVVYFKRGQLEDAEGLCEQMIEIHEKAQEPDYLSTTSMASDLGSLFIKQGRLEYAETMLRLALQGYEKAVGLDDPDTLSIVCDLGIFYTKRGQLEEAMTMCERAFEGYKKAFGPDHPDTLSAVRSMGSVYYERGQLKDAQIMYERALQGFQNAFEPGHRDILLTLHCLAVVFEDQGQLEDARMMCERILQAYDTTLESSILEFFVPALDMLHSLAGSFEEQDEAFKAMSCYQQAQKGFLDVFGPDDDQYIDICYQISSLQPSMKELTISPDAA</sequence>
<accession>A0A9W4S2U7</accession>
<dbReference type="InterPro" id="IPR011990">
    <property type="entry name" value="TPR-like_helical_dom_sf"/>
</dbReference>
<comment type="caution">
    <text evidence="2">The sequence shown here is derived from an EMBL/GenBank/DDBJ whole genome shotgun (WGS) entry which is preliminary data.</text>
</comment>